<evidence type="ECO:0008006" key="3">
    <source>
        <dbReference type="Google" id="ProtNLM"/>
    </source>
</evidence>
<proteinExistence type="predicted"/>
<sequence length="668" mass="70169">MTGGAIFGGLTGGQASAQTRERVELLSERGETTEIFANPDGSFTRYEYLRPVWAKSQNGAWVRPDATLRERPDGTIAPIAPTFPIVFSGGGDAPMAKASRGGTELTLGWPGPLPEPVIKGNVALYPEVLKGVDLEVEAELDGFTHYLVVKNREAAANPALRKLSLKTTTKGLSLGVDARTGAVSAKDAGGNLVLGGATPTMWDGDTEKPVKAEVRAGALDLVPDPALLDDPGAQFPIKIDPSFSGRRNHWTVVRELAPTTSYYDRLTINSDDGTAGVLRAGISDGKKARSFVQLNIAGVSGTVVSKATFRVWHSWSAKDCGNGNNSGGSVAAWHTGTISGSTTWNAQPSWIASQGHDNKVVRRYDGGYNDKCPAGAQEYNVTTVVKNAAAAGATNMTLGLRAVSETDQWAWKRYKVTSDANHAHNPVLAIDYNSYPAAPDQLTVSSQPCVTGAARPWISSHTVTLKARLSDPDPETDMKATFEWARVNADGTYSAAVGSATTPGNTSTGTTTQVTTPALDEGGLYAFRALANDGSLNSKAYSAWCEFGVDTVGLDTEPAVTSADYPSDGEYHGAPGQTGTFTFSGGGSDVTGFKYGWAEPPTTYVAGAPATLQLTPPPPNPASPTRPGQLTLYVRAVDRAGHEGPIKPYVFLVGSAAGQAVVSFGGRR</sequence>
<organism evidence="1 2">
    <name type="scientific">Acrocarpospora phusangensis</name>
    <dbReference type="NCBI Taxonomy" id="1070424"/>
    <lineage>
        <taxon>Bacteria</taxon>
        <taxon>Bacillati</taxon>
        <taxon>Actinomycetota</taxon>
        <taxon>Actinomycetes</taxon>
        <taxon>Streptosporangiales</taxon>
        <taxon>Streptosporangiaceae</taxon>
        <taxon>Acrocarpospora</taxon>
    </lineage>
</organism>
<name>A0A919QI63_9ACTN</name>
<dbReference type="Proteomes" id="UP000640052">
    <property type="component" value="Unassembled WGS sequence"/>
</dbReference>
<dbReference type="NCBIfam" id="NF033679">
    <property type="entry name" value="DNRLRE_dom"/>
    <property type="match status" value="1"/>
</dbReference>
<gene>
    <name evidence="1" type="ORF">Aph01nite_67740</name>
</gene>
<evidence type="ECO:0000313" key="2">
    <source>
        <dbReference type="Proteomes" id="UP000640052"/>
    </source>
</evidence>
<protein>
    <recommendedName>
        <fullName evidence="3">DNRLRE domain-containing protein</fullName>
    </recommendedName>
</protein>
<dbReference type="AlphaFoldDB" id="A0A919QI63"/>
<dbReference type="RefSeq" id="WP_204045078.1">
    <property type="nucleotide sequence ID" value="NZ_BOOA01000082.1"/>
</dbReference>
<dbReference type="EMBL" id="BOOA01000082">
    <property type="protein sequence ID" value="GIH28464.1"/>
    <property type="molecule type" value="Genomic_DNA"/>
</dbReference>
<keyword evidence="2" id="KW-1185">Reference proteome</keyword>
<accession>A0A919QI63</accession>
<comment type="caution">
    <text evidence="1">The sequence shown here is derived from an EMBL/GenBank/DDBJ whole genome shotgun (WGS) entry which is preliminary data.</text>
</comment>
<reference evidence="1" key="1">
    <citation type="submission" date="2021-01" db="EMBL/GenBank/DDBJ databases">
        <title>Whole genome shotgun sequence of Acrocarpospora phusangensis NBRC 108782.</title>
        <authorList>
            <person name="Komaki H."/>
            <person name="Tamura T."/>
        </authorList>
    </citation>
    <scope>NUCLEOTIDE SEQUENCE</scope>
    <source>
        <strain evidence="1">NBRC 108782</strain>
    </source>
</reference>
<evidence type="ECO:0000313" key="1">
    <source>
        <dbReference type="EMBL" id="GIH28464.1"/>
    </source>
</evidence>